<feature type="domain" description="Teneurin-like YD-shell" evidence="4">
    <location>
        <begin position="575"/>
        <end position="697"/>
    </location>
</feature>
<dbReference type="Proteomes" id="UP000318331">
    <property type="component" value="Unassembled WGS sequence"/>
</dbReference>
<dbReference type="NCBIfam" id="TIGR01643">
    <property type="entry name" value="YD_repeat_2x"/>
    <property type="match status" value="11"/>
</dbReference>
<dbReference type="InterPro" id="IPR045351">
    <property type="entry name" value="DUF6531"/>
</dbReference>
<dbReference type="Pfam" id="PF05593">
    <property type="entry name" value="RHS_repeat"/>
    <property type="match status" value="3"/>
</dbReference>
<dbReference type="NCBIfam" id="TIGR03696">
    <property type="entry name" value="Rhs_assc_core"/>
    <property type="match status" value="1"/>
</dbReference>
<evidence type="ECO:0000259" key="4">
    <source>
        <dbReference type="Pfam" id="PF25023"/>
    </source>
</evidence>
<evidence type="ECO:0000256" key="2">
    <source>
        <dbReference type="SAM" id="MobiDB-lite"/>
    </source>
</evidence>
<dbReference type="Pfam" id="PF20148">
    <property type="entry name" value="DUF6531"/>
    <property type="match status" value="1"/>
</dbReference>
<evidence type="ECO:0000313" key="6">
    <source>
        <dbReference type="Proteomes" id="UP000318331"/>
    </source>
</evidence>
<sequence length="1805" mass="192429">MAKIGGNDPTGYSYSAADSLKTAISNLVNAIDNQRSSRASYVRTAQQDFRGYFAEAFARNSGVASRSASALAGELQTLSGYVTELRQAAEDEDKRRTDARAWAKRQREREENWFVGAGHEISSWFGAEDDPKPPSPAPEPHLTSTAVTVSGRDIPAQGGGRGTSSAVPAHLRSFQTGCHNLDQQLTSQLASFKNALSDYETGCNPCWGTLNAQSLATAFKTWLDANQEDSEWAGVVAGVFEAAGGGSGVISVSDASLSAALASAGINTQRDDFTIEPFSAVGTPPTNGYSDDPVNTATGNFLEPEVDLPFMGAAASLQFTRMYNSLDPRLGVFGVGWASLLDTRLDLDDEGAGFVMSDGRQIRFPRLGDGWGRGIDENYWLAQEPRDALPLRGDDVGRHAFVVRNNSGGWWAFTPAGAWLGSGNGSGTVILVSRDTSGRITRLVHERGRSVEVEYVGDRVAYASASDGRRAEYLYDDAERLIGVQDAVGTRRYRWTDQGLIDQVTSASGVVECENTYDSTGRVIRQVTPYGRSVRFAYLRGRVTSVSDDDGTNANTWIADRKGRVVGIIDAEGNRQSMAYDQHGNLVSATERDGQVTVHAFDDRARKIRTVTPEGADLTFGYDDQDRVTTVVTASGGTVNYTYARSEDRNPSVVTDPGGGRTELTWAHGLLLRTVDPEGVSITFEYDPLGDLVGITNAAGDTSRLVRDHTGRVVEAVTATGCRTRYRYDDAGLLVGREDPDGSVWRFEHGIGGRVIAVIDPLGARTEHGYGQHGELVTTVDPLGRATHKDFDEFGNVSAVTLPDGAEWGFAHDALSRLRTITDPAGGVWGREYDVTGNLAATVDPTGVRTDILRSRADGIQTVRGAFEQNTIHRDEFGRPTRIEQSDGSADLMVYDACGRPVEILNADGGLTQIERDRAGRVVQVTTPAGMTARYEYDECGRPAVAIDATGARTTLTYDADSRVIARTTATGEIAETEYDRMGRVTLERAPGIGVSRYRYDKAGRLTGAQDTRYGKREFRYDAAGQLIAAVNGLGGVTTYEYDERGRLVTTIDPLGGETRRTYTAGDQVASSTDPLGRVTTATYDPAGRQLTQTDPDGNTTEWEYNGAGLESGMRVNGHLTAQIVRDARARTATITDHTRDNAGITHTLHFNRLDRLVRRTTDDGAAQRETAWEYDADGNRTALIAPDGTRVEYQRDAAGRITRIVHGTFGEARLDYDKMGRLTETRTGDSLHTWEYENGYPAQHTRTTAEGADVTRIMRDAEGRITQISDPATAVTYSYDDACQLVGAATANSESTWTYDQAGRLHTESVAGHTRSFGHDAAGQLLAVTDSRDETTRYEYDGQGRRVSSVTGESRTDYQWDGRGWLSGVLECGLDGTRETELWVNALGELSEVGGSTLDWDAASGVPSLLRVDTTTVFTGPAGIIGIGNEWAPAGWRSARVTDANDPWQVFASIGGGDAAGGLGMPGGVAVAVDGGLVVAGLEWMGARAYDSVSRGFLSVDPLSPVVGAAWGGNPYSYAGNDPLHATDPWGLAPVTDEELTGYADSLQGPLAQAAGAAGHWLADNWEYVAGGALVVAGGVLMATGVGGPIGMALVAAGADAIIQKATTGEVNWGQVAVSGAFGLVGGGLATAIGRHAVGNAAEGALESVAQYAVSGQPLTVEGFLSTAASGAALSAATGGALSKVDVPTPTAKLGDQPPTPVNVVPSSGNTFVVTPNGTTYDIPAGWPLREADNGRGLVAQRPGTLDDVDSIRIMEPTYRYPNGYGVYYNSGNQPINPSTGGPGTRAETHVPAERIGEYLNWPN</sequence>
<evidence type="ECO:0000256" key="1">
    <source>
        <dbReference type="ARBA" id="ARBA00022737"/>
    </source>
</evidence>
<dbReference type="InterPro" id="IPR050708">
    <property type="entry name" value="T6SS_VgrG/RHS"/>
</dbReference>
<feature type="domain" description="DUF6531" evidence="3">
    <location>
        <begin position="292"/>
        <end position="364"/>
    </location>
</feature>
<evidence type="ECO:0000259" key="3">
    <source>
        <dbReference type="Pfam" id="PF20148"/>
    </source>
</evidence>
<dbReference type="PANTHER" id="PTHR32305:SF15">
    <property type="entry name" value="PROTEIN RHSA-RELATED"/>
    <property type="match status" value="1"/>
</dbReference>
<organism evidence="5 6">
    <name type="scientific">Klugiella xanthotipulae</name>
    <dbReference type="NCBI Taxonomy" id="244735"/>
    <lineage>
        <taxon>Bacteria</taxon>
        <taxon>Bacillati</taxon>
        <taxon>Actinomycetota</taxon>
        <taxon>Actinomycetes</taxon>
        <taxon>Micrococcales</taxon>
        <taxon>Microbacteriaceae</taxon>
        <taxon>Klugiella</taxon>
    </lineage>
</organism>
<dbReference type="InterPro" id="IPR031325">
    <property type="entry name" value="RHS_repeat"/>
</dbReference>
<name>A0A543I4W0_9MICO</name>
<gene>
    <name evidence="5" type="ORF">FB466_0404</name>
</gene>
<dbReference type="RefSeq" id="WP_141915411.1">
    <property type="nucleotide sequence ID" value="NZ_VFPN01000001.1"/>
</dbReference>
<keyword evidence="1" id="KW-0677">Repeat</keyword>
<dbReference type="Gene3D" id="2.180.10.10">
    <property type="entry name" value="RHS repeat-associated core"/>
    <property type="match status" value="7"/>
</dbReference>
<dbReference type="InterPro" id="IPR006530">
    <property type="entry name" value="YD"/>
</dbReference>
<feature type="region of interest" description="Disordered" evidence="2">
    <location>
        <begin position="124"/>
        <end position="144"/>
    </location>
</feature>
<accession>A0A543I4W0</accession>
<proteinExistence type="predicted"/>
<keyword evidence="6" id="KW-1185">Reference proteome</keyword>
<feature type="domain" description="Teneurin-like YD-shell" evidence="4">
    <location>
        <begin position="931"/>
        <end position="1064"/>
    </location>
</feature>
<protein>
    <submittedName>
        <fullName evidence="5">RHS repeat-associated protein</fullName>
    </submittedName>
</protein>
<evidence type="ECO:0000313" key="5">
    <source>
        <dbReference type="EMBL" id="TQM65599.1"/>
    </source>
</evidence>
<dbReference type="SUPFAM" id="SSF69304">
    <property type="entry name" value="Tricorn protease N-terminal domain"/>
    <property type="match status" value="1"/>
</dbReference>
<dbReference type="InterPro" id="IPR056823">
    <property type="entry name" value="TEN-like_YD-shell"/>
</dbReference>
<reference evidence="5 6" key="1">
    <citation type="submission" date="2019-06" db="EMBL/GenBank/DDBJ databases">
        <title>Sequencing the genomes of 1000 actinobacteria strains.</title>
        <authorList>
            <person name="Klenk H.-P."/>
        </authorList>
    </citation>
    <scope>NUCLEOTIDE SEQUENCE [LARGE SCALE GENOMIC DNA]</scope>
    <source>
        <strain evidence="5 6">DSM 18031</strain>
    </source>
</reference>
<comment type="caution">
    <text evidence="5">The sequence shown here is derived from an EMBL/GenBank/DDBJ whole genome shotgun (WGS) entry which is preliminary data.</text>
</comment>
<feature type="domain" description="Teneurin-like YD-shell" evidence="4">
    <location>
        <begin position="1081"/>
        <end position="1284"/>
    </location>
</feature>
<dbReference type="EMBL" id="VFPN01000001">
    <property type="protein sequence ID" value="TQM65599.1"/>
    <property type="molecule type" value="Genomic_DNA"/>
</dbReference>
<dbReference type="Pfam" id="PF25023">
    <property type="entry name" value="TEN_YD-shell"/>
    <property type="match status" value="3"/>
</dbReference>
<dbReference type="OrthoDB" id="3881096at2"/>
<dbReference type="PANTHER" id="PTHR32305">
    <property type="match status" value="1"/>
</dbReference>
<dbReference type="InterPro" id="IPR022385">
    <property type="entry name" value="Rhs_assc_core"/>
</dbReference>